<dbReference type="PROSITE" id="PS50850">
    <property type="entry name" value="MFS"/>
    <property type="match status" value="1"/>
</dbReference>
<feature type="transmembrane region" description="Helical" evidence="4">
    <location>
        <begin position="367"/>
        <end position="386"/>
    </location>
</feature>
<dbReference type="Pfam" id="PF07690">
    <property type="entry name" value="MFS_1"/>
    <property type="match status" value="1"/>
</dbReference>
<reference evidence="6" key="1">
    <citation type="submission" date="2021-04" db="EMBL/GenBank/DDBJ databases">
        <title>Isolation of p-tert-butylphenol degrading bacteria Sphingobium phenoxybenzoativorans Tas13 from active sludge.</title>
        <authorList>
            <person name="Li Y."/>
        </authorList>
    </citation>
    <scope>NUCLEOTIDE SEQUENCE</scope>
    <source>
        <strain evidence="6">Tas13</strain>
    </source>
</reference>
<organism evidence="6 7">
    <name type="scientific">Sphingobium phenoxybenzoativorans</name>
    <dbReference type="NCBI Taxonomy" id="1592790"/>
    <lineage>
        <taxon>Bacteria</taxon>
        <taxon>Pseudomonadati</taxon>
        <taxon>Pseudomonadota</taxon>
        <taxon>Alphaproteobacteria</taxon>
        <taxon>Sphingomonadales</taxon>
        <taxon>Sphingomonadaceae</taxon>
        <taxon>Sphingobium</taxon>
    </lineage>
</organism>
<feature type="transmembrane region" description="Helical" evidence="4">
    <location>
        <begin position="80"/>
        <end position="97"/>
    </location>
</feature>
<evidence type="ECO:0000256" key="2">
    <source>
        <dbReference type="ARBA" id="ARBA00022989"/>
    </source>
</evidence>
<dbReference type="InterPro" id="IPR036259">
    <property type="entry name" value="MFS_trans_sf"/>
</dbReference>
<feature type="transmembrane region" description="Helical" evidence="4">
    <location>
        <begin position="338"/>
        <end position="361"/>
    </location>
</feature>
<dbReference type="GO" id="GO:0022857">
    <property type="term" value="F:transmembrane transporter activity"/>
    <property type="evidence" value="ECO:0007669"/>
    <property type="project" value="InterPro"/>
</dbReference>
<evidence type="ECO:0000313" key="7">
    <source>
        <dbReference type="Proteomes" id="UP000681425"/>
    </source>
</evidence>
<feature type="transmembrane region" description="Helical" evidence="4">
    <location>
        <begin position="215"/>
        <end position="240"/>
    </location>
</feature>
<protein>
    <submittedName>
        <fullName evidence="6">MFS transporter</fullName>
    </submittedName>
</protein>
<evidence type="ECO:0000259" key="5">
    <source>
        <dbReference type="PROSITE" id="PS50850"/>
    </source>
</evidence>
<sequence>MIDRPLNPWWMVAAGALGTSVGAGIFAVYSLGVFVAPISADLGWNRSILAACITIFLFSTGLGTVWLGRLISRFGLRKPSALFLAIYVATVAAIALLPAVPLLFYLNFFVMGIAGAAACPMPYAVAICGFFDQRRGLALGIMMLGAGLGAMLSPQLSAYLLNAFGWRTALLLIAAIAAVPILGIIVWLRNPPHTAPGETSAQGAPAQSYLRSREFYLIAGAVAGNSVAAVGIMTSIVPLATDRGISMTEAATMLSVAGAAAFAGRLIVGWLFDKLFAPYVGATVFILAAIGALLIAWGGGGLTSYIGAGLVGTCLGAEADFVSFMVSRYFSTALFSRVVGAMWVAWAWGGGIGTYLAGLSYDWTGSYVNAFIGFVALLILSAVLLLRMPPYFHAHGNAAAH</sequence>
<feature type="transmembrane region" description="Helical" evidence="4">
    <location>
        <begin position="305"/>
        <end position="326"/>
    </location>
</feature>
<keyword evidence="2 4" id="KW-1133">Transmembrane helix</keyword>
<evidence type="ECO:0000256" key="4">
    <source>
        <dbReference type="SAM" id="Phobius"/>
    </source>
</evidence>
<keyword evidence="3 4" id="KW-0472">Membrane</keyword>
<feature type="transmembrane region" description="Helical" evidence="4">
    <location>
        <begin position="103"/>
        <end position="125"/>
    </location>
</feature>
<dbReference type="InterPro" id="IPR011701">
    <property type="entry name" value="MFS"/>
</dbReference>
<dbReference type="RefSeq" id="WP_212609245.1">
    <property type="nucleotide sequence ID" value="NZ_CP073910.1"/>
</dbReference>
<dbReference type="InterPro" id="IPR050327">
    <property type="entry name" value="Proton-linked_MCT"/>
</dbReference>
<evidence type="ECO:0000256" key="3">
    <source>
        <dbReference type="ARBA" id="ARBA00023136"/>
    </source>
</evidence>
<dbReference type="SUPFAM" id="SSF103473">
    <property type="entry name" value="MFS general substrate transporter"/>
    <property type="match status" value="1"/>
</dbReference>
<dbReference type="EMBL" id="CP073910">
    <property type="protein sequence ID" value="QUT05725.1"/>
    <property type="molecule type" value="Genomic_DNA"/>
</dbReference>
<feature type="transmembrane region" description="Helical" evidence="4">
    <location>
        <begin position="48"/>
        <end position="68"/>
    </location>
</feature>
<accession>A0A975Q1A0</accession>
<feature type="transmembrane region" description="Helical" evidence="4">
    <location>
        <begin position="137"/>
        <end position="156"/>
    </location>
</feature>
<feature type="transmembrane region" description="Helical" evidence="4">
    <location>
        <begin position="252"/>
        <end position="272"/>
    </location>
</feature>
<feature type="transmembrane region" description="Helical" evidence="4">
    <location>
        <begin position="279"/>
        <end position="299"/>
    </location>
</feature>
<dbReference type="AlphaFoldDB" id="A0A975Q1A0"/>
<dbReference type="PANTHER" id="PTHR11360:SF290">
    <property type="entry name" value="MONOCARBOXYLATE MFS PERMEASE"/>
    <property type="match status" value="1"/>
</dbReference>
<feature type="domain" description="Major facilitator superfamily (MFS) profile" evidence="5">
    <location>
        <begin position="8"/>
        <end position="393"/>
    </location>
</feature>
<feature type="transmembrane region" description="Helical" evidence="4">
    <location>
        <begin position="168"/>
        <end position="188"/>
    </location>
</feature>
<proteinExistence type="predicted"/>
<name>A0A975Q1A0_9SPHN</name>
<keyword evidence="1 4" id="KW-0812">Transmembrane</keyword>
<evidence type="ECO:0000256" key="1">
    <source>
        <dbReference type="ARBA" id="ARBA00022692"/>
    </source>
</evidence>
<feature type="transmembrane region" description="Helical" evidence="4">
    <location>
        <begin position="12"/>
        <end position="36"/>
    </location>
</feature>
<dbReference type="KEGG" id="spph:KFK14_22725"/>
<evidence type="ECO:0000313" key="6">
    <source>
        <dbReference type="EMBL" id="QUT05725.1"/>
    </source>
</evidence>
<dbReference type="PANTHER" id="PTHR11360">
    <property type="entry name" value="MONOCARBOXYLATE TRANSPORTER"/>
    <property type="match status" value="1"/>
</dbReference>
<dbReference type="Proteomes" id="UP000681425">
    <property type="component" value="Chromosome"/>
</dbReference>
<dbReference type="Gene3D" id="1.20.1250.20">
    <property type="entry name" value="MFS general substrate transporter like domains"/>
    <property type="match status" value="2"/>
</dbReference>
<keyword evidence="7" id="KW-1185">Reference proteome</keyword>
<dbReference type="InterPro" id="IPR020846">
    <property type="entry name" value="MFS_dom"/>
</dbReference>
<gene>
    <name evidence="6" type="ORF">KFK14_22725</name>
</gene>